<accession>A0A1R3KNR7</accession>
<organism evidence="1 2">
    <name type="scientific">Corchorus olitorius</name>
    <dbReference type="NCBI Taxonomy" id="93759"/>
    <lineage>
        <taxon>Eukaryota</taxon>
        <taxon>Viridiplantae</taxon>
        <taxon>Streptophyta</taxon>
        <taxon>Embryophyta</taxon>
        <taxon>Tracheophyta</taxon>
        <taxon>Spermatophyta</taxon>
        <taxon>Magnoliopsida</taxon>
        <taxon>eudicotyledons</taxon>
        <taxon>Gunneridae</taxon>
        <taxon>Pentapetalae</taxon>
        <taxon>rosids</taxon>
        <taxon>malvids</taxon>
        <taxon>Malvales</taxon>
        <taxon>Malvaceae</taxon>
        <taxon>Grewioideae</taxon>
        <taxon>Apeibeae</taxon>
        <taxon>Corchorus</taxon>
    </lineage>
</organism>
<comment type="caution">
    <text evidence="1">The sequence shown here is derived from an EMBL/GenBank/DDBJ whole genome shotgun (WGS) entry which is preliminary data.</text>
</comment>
<dbReference type="EMBL" id="AWUE01012640">
    <property type="protein sequence ID" value="OMP08720.1"/>
    <property type="molecule type" value="Genomic_DNA"/>
</dbReference>
<evidence type="ECO:0000313" key="2">
    <source>
        <dbReference type="Proteomes" id="UP000187203"/>
    </source>
</evidence>
<dbReference type="Proteomes" id="UP000187203">
    <property type="component" value="Unassembled WGS sequence"/>
</dbReference>
<gene>
    <name evidence="1" type="ORF">COLO4_06180</name>
</gene>
<name>A0A1R3KNR7_9ROSI</name>
<keyword evidence="2" id="KW-1185">Reference proteome</keyword>
<evidence type="ECO:0000313" key="1">
    <source>
        <dbReference type="EMBL" id="OMP08720.1"/>
    </source>
</evidence>
<reference evidence="2" key="1">
    <citation type="submission" date="2013-09" db="EMBL/GenBank/DDBJ databases">
        <title>Corchorus olitorius genome sequencing.</title>
        <authorList>
            <person name="Alam M."/>
            <person name="Haque M.S."/>
            <person name="Islam M.S."/>
            <person name="Emdad E.M."/>
            <person name="Islam M.M."/>
            <person name="Ahmed B."/>
            <person name="Halim A."/>
            <person name="Hossen Q.M.M."/>
            <person name="Hossain M.Z."/>
            <person name="Ahmed R."/>
            <person name="Khan M.M."/>
            <person name="Islam R."/>
            <person name="Rashid M.M."/>
            <person name="Khan S.A."/>
            <person name="Rahman M.S."/>
            <person name="Alam M."/>
            <person name="Yahiya A.S."/>
            <person name="Khan M.S."/>
            <person name="Azam M.S."/>
            <person name="Haque T."/>
            <person name="Lashkar M.Z.H."/>
            <person name="Akhand A.I."/>
            <person name="Morshed G."/>
            <person name="Roy S."/>
            <person name="Uddin K.S."/>
            <person name="Rabeya T."/>
            <person name="Hossain A.S."/>
            <person name="Chowdhury A."/>
            <person name="Snigdha A.R."/>
            <person name="Mortoza M.S."/>
            <person name="Matin S.A."/>
            <person name="Hoque S.M.E."/>
            <person name="Islam M.K."/>
            <person name="Roy D.K."/>
            <person name="Haider R."/>
            <person name="Moosa M.M."/>
            <person name="Elias S.M."/>
            <person name="Hasan A.M."/>
            <person name="Jahan S."/>
            <person name="Shafiuddin M."/>
            <person name="Mahmood N."/>
            <person name="Shommy N.S."/>
        </authorList>
    </citation>
    <scope>NUCLEOTIDE SEQUENCE [LARGE SCALE GENOMIC DNA]</scope>
    <source>
        <strain evidence="2">cv. O-4</strain>
    </source>
</reference>
<protein>
    <submittedName>
        <fullName evidence="1">Uncharacterized protein</fullName>
    </submittedName>
</protein>
<proteinExistence type="predicted"/>
<dbReference type="AlphaFoldDB" id="A0A1R3KNR7"/>
<sequence>MYSLFPCLSEFDLIDCKVNPKVQTCRAANYMLTKKLRNAVVCFNDSSYKATGKYKQL</sequence>